<comment type="caution">
    <text evidence="2">The sequence shown here is derived from an EMBL/GenBank/DDBJ whole genome shotgun (WGS) entry which is preliminary data.</text>
</comment>
<gene>
    <name evidence="2" type="ORF">EYF80_031936</name>
</gene>
<evidence type="ECO:0000313" key="2">
    <source>
        <dbReference type="EMBL" id="TNN57854.1"/>
    </source>
</evidence>
<feature type="compositionally biased region" description="Basic and acidic residues" evidence="1">
    <location>
        <begin position="1"/>
        <end position="10"/>
    </location>
</feature>
<reference evidence="2 3" key="1">
    <citation type="submission" date="2019-03" db="EMBL/GenBank/DDBJ databases">
        <title>First draft genome of Liparis tanakae, snailfish: a comprehensive survey of snailfish specific genes.</title>
        <authorList>
            <person name="Kim W."/>
            <person name="Song I."/>
            <person name="Jeong J.-H."/>
            <person name="Kim D."/>
            <person name="Kim S."/>
            <person name="Ryu S."/>
            <person name="Song J.Y."/>
            <person name="Lee S.K."/>
        </authorList>
    </citation>
    <scope>NUCLEOTIDE SEQUENCE [LARGE SCALE GENOMIC DNA]</scope>
    <source>
        <tissue evidence="2">Muscle</tissue>
    </source>
</reference>
<dbReference type="AlphaFoldDB" id="A0A4Z2GZ22"/>
<protein>
    <submittedName>
        <fullName evidence="2">Uncharacterized protein</fullName>
    </submittedName>
</protein>
<organism evidence="2 3">
    <name type="scientific">Liparis tanakae</name>
    <name type="common">Tanaka's snailfish</name>
    <dbReference type="NCBI Taxonomy" id="230148"/>
    <lineage>
        <taxon>Eukaryota</taxon>
        <taxon>Metazoa</taxon>
        <taxon>Chordata</taxon>
        <taxon>Craniata</taxon>
        <taxon>Vertebrata</taxon>
        <taxon>Euteleostomi</taxon>
        <taxon>Actinopterygii</taxon>
        <taxon>Neopterygii</taxon>
        <taxon>Teleostei</taxon>
        <taxon>Neoteleostei</taxon>
        <taxon>Acanthomorphata</taxon>
        <taxon>Eupercaria</taxon>
        <taxon>Perciformes</taxon>
        <taxon>Cottioidei</taxon>
        <taxon>Cottales</taxon>
        <taxon>Liparidae</taxon>
        <taxon>Liparis</taxon>
    </lineage>
</organism>
<dbReference type="EMBL" id="SRLO01000395">
    <property type="protein sequence ID" value="TNN57854.1"/>
    <property type="molecule type" value="Genomic_DNA"/>
</dbReference>
<name>A0A4Z2GZ22_9TELE</name>
<feature type="region of interest" description="Disordered" evidence="1">
    <location>
        <begin position="1"/>
        <end position="45"/>
    </location>
</feature>
<accession>A0A4Z2GZ22</accession>
<evidence type="ECO:0000313" key="3">
    <source>
        <dbReference type="Proteomes" id="UP000314294"/>
    </source>
</evidence>
<evidence type="ECO:0000256" key="1">
    <source>
        <dbReference type="SAM" id="MobiDB-lite"/>
    </source>
</evidence>
<sequence length="143" mass="16147">MSPAEHRDQLEVLEAQRPSAASEGDTATQHQRRQSAHPDRLPDPLLANSLTPPFYLSTPPFYLSTPPFYLSTPPFYLSTPPFFLSTPPFFLSTPPFFLFTPPFFLSTPPFFLSTPPLYLATAETRFGENAKNQRVLASRQRDV</sequence>
<proteinExistence type="predicted"/>
<dbReference type="Proteomes" id="UP000314294">
    <property type="component" value="Unassembled WGS sequence"/>
</dbReference>
<keyword evidence="3" id="KW-1185">Reference proteome</keyword>